<name>A0ACC3Z0L6_COLTU</name>
<dbReference type="EMBL" id="VUJX02000004">
    <property type="protein sequence ID" value="KAL0937623.1"/>
    <property type="molecule type" value="Genomic_DNA"/>
</dbReference>
<evidence type="ECO:0000313" key="1">
    <source>
        <dbReference type="EMBL" id="KAL0937623.1"/>
    </source>
</evidence>
<proteinExistence type="predicted"/>
<organism evidence="1 2">
    <name type="scientific">Colletotrichum truncatum</name>
    <name type="common">Anthracnose fungus</name>
    <name type="synonym">Colletotrichum capsici</name>
    <dbReference type="NCBI Taxonomy" id="5467"/>
    <lineage>
        <taxon>Eukaryota</taxon>
        <taxon>Fungi</taxon>
        <taxon>Dikarya</taxon>
        <taxon>Ascomycota</taxon>
        <taxon>Pezizomycotina</taxon>
        <taxon>Sordariomycetes</taxon>
        <taxon>Hypocreomycetidae</taxon>
        <taxon>Glomerellales</taxon>
        <taxon>Glomerellaceae</taxon>
        <taxon>Colletotrichum</taxon>
        <taxon>Colletotrichum truncatum species complex</taxon>
    </lineage>
</organism>
<comment type="caution">
    <text evidence="1">The sequence shown here is derived from an EMBL/GenBank/DDBJ whole genome shotgun (WGS) entry which is preliminary data.</text>
</comment>
<accession>A0ACC3Z0L6</accession>
<sequence>MLPRTGARRLLQELSSSSPSAASLRTRALRPFTATAHPFLQNRPPINIPQSQQAAASAALQNLSHLTPAQITALLSSQPPRSRRSVILRRFAWAIFFFALGYKLTDDQIASFRFATPFLYPPVEYEPEEIPQYRSHATTQAFQEYPVLNAMVPAVSISDGKVSVRPTDWEHWEPYESLPADVKAHHLCAGALNNPNALGLVNVVFRHKLTGELILAIVFGQSTSGWPSVVHGGMLSTIMDEALGRLAALNFTAGTAVTAKLSMDFKEPVTPGVLYLVRVHKALPELQREHPGAEDKTDRKLWIVGRMEGPEGETAVEARGLFVVPKGVDVKPLGKHF</sequence>
<reference evidence="1 2" key="1">
    <citation type="journal article" date="2020" name="Phytopathology">
        <title>Genome Sequence Resources of Colletotrichum truncatum, C. plurivorum, C. musicola, and C. sojae: Four Species Pathogenic to Soybean (Glycine max).</title>
        <authorList>
            <person name="Rogerio F."/>
            <person name="Boufleur T.R."/>
            <person name="Ciampi-Guillardi M."/>
            <person name="Sukno S.A."/>
            <person name="Thon M.R."/>
            <person name="Massola Junior N.S."/>
            <person name="Baroncelli R."/>
        </authorList>
    </citation>
    <scope>NUCLEOTIDE SEQUENCE [LARGE SCALE GENOMIC DNA]</scope>
    <source>
        <strain evidence="1 2">CMES1059</strain>
    </source>
</reference>
<evidence type="ECO:0000313" key="2">
    <source>
        <dbReference type="Proteomes" id="UP000805649"/>
    </source>
</evidence>
<protein>
    <submittedName>
        <fullName evidence="1">Thioesterase family protein</fullName>
    </submittedName>
</protein>
<keyword evidence="2" id="KW-1185">Reference proteome</keyword>
<dbReference type="Proteomes" id="UP000805649">
    <property type="component" value="Unassembled WGS sequence"/>
</dbReference>
<gene>
    <name evidence="1" type="ORF">CTRU02_207354</name>
</gene>